<dbReference type="OrthoDB" id="417577at2759"/>
<dbReference type="Proteomes" id="UP000601435">
    <property type="component" value="Unassembled WGS sequence"/>
</dbReference>
<sequence>AKLFFDIIENIHRDAVKLPLLQSCLVENRYDDLPDFLRPKKPLPVPYKMQIAIKYTSAAHCTVLKYYHCTAKMSLSTLDDYIVGKAYLVDLAPSYKVGPIAIQYILTRISNWFASCWRLEPKAKEHKEKKPANALQAGFDFIRNEGPRTNIGNRQVEWAEIEVNRTDGPLSGWSAGLVKECLRNHSNSQVYSKPQTDFYLTLYDIAGWFLDDVLVNILGDLQNKTLVMMGFAEKGKTPVAQAIAMAMSEYHILRNSKEKDMQPSFRLCASLDQLRGDSGCVERPDILDDPDTTTLPVSKLKSFLDSTLAEVHTVERWTTARFVRNQLRIICDNRVNEDAEPKKGTGYVSLKTFMDMIQPAFPEKASKQDIMACLKRSHWVVNLRHGVYLRPAGTSHDDVMCVSYTDGVDDFISPEGKKVMALMKDGCKTPPSDWITKRQWSHDLLSMLIEHRRKPPRTTVILAKSPFTGETTRREVKPSLTFSGRICPDFLGESHAEESLGNDEYKSTDTAPTELVKVKEEVESAKSFPGLLAGSMPGVIDLDSPSPTPTKRRKTSVSEMDVVSADDYFPQDVHCDAILVGSESISDIDSILKICNRCRTNVRHNMMFLRGEKINTMTYNEMASSGVLFVNSKTAFAMDYLHLTYLRLLRGRLAPGQEASVLELYHQGDSRLLHKQNIRDYLLHALEAFALAKRTPDEVVQFNLAYPAKHLGGLHKDFLFPPPRPVKALAFDGHFGIHRALVPGVDPKRTIMKAGNPRKFLKEHERSCSCRRKDCKRLALPQRTGGWQFVLDPDSRRILGATEHLVNENMDDKVKVLTNVMKMNNVDVDLFIHDDVCHFESYIKKRRYSQFDSVKYYIVDVFH</sequence>
<name>A0A812Z5P6_9DINO</name>
<comment type="caution">
    <text evidence="1">The sequence shown here is derived from an EMBL/GenBank/DDBJ whole genome shotgun (WGS) entry which is preliminary data.</text>
</comment>
<proteinExistence type="predicted"/>
<feature type="non-terminal residue" evidence="1">
    <location>
        <position position="863"/>
    </location>
</feature>
<dbReference type="AlphaFoldDB" id="A0A812Z5P6"/>
<protein>
    <submittedName>
        <fullName evidence="1">Uncharacterized protein</fullName>
    </submittedName>
</protein>
<organism evidence="1 2">
    <name type="scientific">Symbiodinium necroappetens</name>
    <dbReference type="NCBI Taxonomy" id="1628268"/>
    <lineage>
        <taxon>Eukaryota</taxon>
        <taxon>Sar</taxon>
        <taxon>Alveolata</taxon>
        <taxon>Dinophyceae</taxon>
        <taxon>Suessiales</taxon>
        <taxon>Symbiodiniaceae</taxon>
        <taxon>Symbiodinium</taxon>
    </lineage>
</organism>
<evidence type="ECO:0000313" key="2">
    <source>
        <dbReference type="Proteomes" id="UP000601435"/>
    </source>
</evidence>
<feature type="non-terminal residue" evidence="1">
    <location>
        <position position="1"/>
    </location>
</feature>
<accession>A0A812Z5P6</accession>
<reference evidence="1" key="1">
    <citation type="submission" date="2021-02" db="EMBL/GenBank/DDBJ databases">
        <authorList>
            <person name="Dougan E. K."/>
            <person name="Rhodes N."/>
            <person name="Thang M."/>
            <person name="Chan C."/>
        </authorList>
    </citation>
    <scope>NUCLEOTIDE SEQUENCE</scope>
</reference>
<keyword evidence="2" id="KW-1185">Reference proteome</keyword>
<gene>
    <name evidence="1" type="ORF">SNEC2469_LOCUS24064</name>
</gene>
<evidence type="ECO:0000313" key="1">
    <source>
        <dbReference type="EMBL" id="CAE7811976.1"/>
    </source>
</evidence>
<dbReference type="EMBL" id="CAJNJA010045758">
    <property type="protein sequence ID" value="CAE7811976.1"/>
    <property type="molecule type" value="Genomic_DNA"/>
</dbReference>